<evidence type="ECO:0000313" key="1">
    <source>
        <dbReference type="EMBL" id="QCD94690.1"/>
    </source>
</evidence>
<accession>A0A4D6M1J6</accession>
<dbReference type="AlphaFoldDB" id="A0A4D6M1J6"/>
<proteinExistence type="predicted"/>
<evidence type="ECO:0000313" key="2">
    <source>
        <dbReference type="Proteomes" id="UP000501690"/>
    </source>
</evidence>
<name>A0A4D6M1J6_VIGUN</name>
<dbReference type="Proteomes" id="UP000501690">
    <property type="component" value="Linkage Group LG5"/>
</dbReference>
<reference evidence="1 2" key="1">
    <citation type="submission" date="2019-04" db="EMBL/GenBank/DDBJ databases">
        <title>An improved genome assembly and genetic linkage map for asparagus bean, Vigna unguiculata ssp. sesquipedialis.</title>
        <authorList>
            <person name="Xia Q."/>
            <person name="Zhang R."/>
            <person name="Dong Y."/>
        </authorList>
    </citation>
    <scope>NUCLEOTIDE SEQUENCE [LARGE SCALE GENOMIC DNA]</scope>
    <source>
        <tissue evidence="1">Leaf</tissue>
    </source>
</reference>
<gene>
    <name evidence="1" type="ORF">DEO72_LG5g2775</name>
</gene>
<protein>
    <submittedName>
        <fullName evidence="1">Uncharacterized protein</fullName>
    </submittedName>
</protein>
<keyword evidence="2" id="KW-1185">Reference proteome</keyword>
<organism evidence="1 2">
    <name type="scientific">Vigna unguiculata</name>
    <name type="common">Cowpea</name>
    <dbReference type="NCBI Taxonomy" id="3917"/>
    <lineage>
        <taxon>Eukaryota</taxon>
        <taxon>Viridiplantae</taxon>
        <taxon>Streptophyta</taxon>
        <taxon>Embryophyta</taxon>
        <taxon>Tracheophyta</taxon>
        <taxon>Spermatophyta</taxon>
        <taxon>Magnoliopsida</taxon>
        <taxon>eudicotyledons</taxon>
        <taxon>Gunneridae</taxon>
        <taxon>Pentapetalae</taxon>
        <taxon>rosids</taxon>
        <taxon>fabids</taxon>
        <taxon>Fabales</taxon>
        <taxon>Fabaceae</taxon>
        <taxon>Papilionoideae</taxon>
        <taxon>50 kb inversion clade</taxon>
        <taxon>NPAAA clade</taxon>
        <taxon>indigoferoid/millettioid clade</taxon>
        <taxon>Phaseoleae</taxon>
        <taxon>Vigna</taxon>
    </lineage>
</organism>
<sequence>MGTSIEKGEDEEEVTLNRVQIHPYQIKEVPKEKRTTQKNMLVHQVNLERPIGLSMNI</sequence>
<dbReference type="EMBL" id="CP039349">
    <property type="protein sequence ID" value="QCD94690.1"/>
    <property type="molecule type" value="Genomic_DNA"/>
</dbReference>